<dbReference type="Proteomes" id="UP000288216">
    <property type="component" value="Unassembled WGS sequence"/>
</dbReference>
<dbReference type="PANTHER" id="PTHR48287">
    <property type="entry name" value="ARM REPEAT SUPERFAMILY PROTEIN"/>
    <property type="match status" value="1"/>
</dbReference>
<evidence type="ECO:0000259" key="1">
    <source>
        <dbReference type="Pfam" id="PF25772"/>
    </source>
</evidence>
<sequence>KSDLTVDVLKLHNELQSNSLSFGPRETLSAEPFVECEDGAPTEKSSATFLSGLSDCSNMTFSRVQRFWESNSAAHKEICAVLAAVTEVIRSQGGNETETEYFAALMTTLEAVESEESVAAIAYLLNLVMKR</sequence>
<dbReference type="OrthoDB" id="2192888at2759"/>
<dbReference type="AlphaFoldDB" id="A0A401Q8D0"/>
<dbReference type="Pfam" id="PF25772">
    <property type="entry name" value="HEAT_RRP12_N"/>
    <property type="match status" value="1"/>
</dbReference>
<name>A0A401Q8D0_SCYTO</name>
<dbReference type="InterPro" id="IPR052087">
    <property type="entry name" value="RRP12"/>
</dbReference>
<dbReference type="InterPro" id="IPR057860">
    <property type="entry name" value="HEAT_RRP12_N"/>
</dbReference>
<organism evidence="2 3">
    <name type="scientific">Scyliorhinus torazame</name>
    <name type="common">Cloudy catshark</name>
    <name type="synonym">Catulus torazame</name>
    <dbReference type="NCBI Taxonomy" id="75743"/>
    <lineage>
        <taxon>Eukaryota</taxon>
        <taxon>Metazoa</taxon>
        <taxon>Chordata</taxon>
        <taxon>Craniata</taxon>
        <taxon>Vertebrata</taxon>
        <taxon>Chondrichthyes</taxon>
        <taxon>Elasmobranchii</taxon>
        <taxon>Galeomorphii</taxon>
        <taxon>Galeoidea</taxon>
        <taxon>Carcharhiniformes</taxon>
        <taxon>Scyliorhinidae</taxon>
        <taxon>Scyliorhinus</taxon>
    </lineage>
</organism>
<comment type="caution">
    <text evidence="2">The sequence shown here is derived from an EMBL/GenBank/DDBJ whole genome shotgun (WGS) entry which is preliminary data.</text>
</comment>
<gene>
    <name evidence="2" type="ORF">scyTo_0021868</name>
</gene>
<dbReference type="PANTHER" id="PTHR48287:SF1">
    <property type="entry name" value="ARM REPEAT SUPERFAMILY PROTEIN"/>
    <property type="match status" value="1"/>
</dbReference>
<dbReference type="STRING" id="75743.A0A401Q8D0"/>
<feature type="domain" description="RRP12 N-terminal HEAT" evidence="1">
    <location>
        <begin position="64"/>
        <end position="130"/>
    </location>
</feature>
<feature type="non-terminal residue" evidence="2">
    <location>
        <position position="131"/>
    </location>
</feature>
<proteinExistence type="predicted"/>
<keyword evidence="3" id="KW-1185">Reference proteome</keyword>
<accession>A0A401Q8D0</accession>
<protein>
    <recommendedName>
        <fullName evidence="1">RRP12 N-terminal HEAT domain-containing protein</fullName>
    </recommendedName>
</protein>
<feature type="non-terminal residue" evidence="2">
    <location>
        <position position="1"/>
    </location>
</feature>
<reference evidence="2 3" key="1">
    <citation type="journal article" date="2018" name="Nat. Ecol. Evol.">
        <title>Shark genomes provide insights into elasmobranch evolution and the origin of vertebrates.</title>
        <authorList>
            <person name="Hara Y"/>
            <person name="Yamaguchi K"/>
            <person name="Onimaru K"/>
            <person name="Kadota M"/>
            <person name="Koyanagi M"/>
            <person name="Keeley SD"/>
            <person name="Tatsumi K"/>
            <person name="Tanaka K"/>
            <person name="Motone F"/>
            <person name="Kageyama Y"/>
            <person name="Nozu R"/>
            <person name="Adachi N"/>
            <person name="Nishimura O"/>
            <person name="Nakagawa R"/>
            <person name="Tanegashima C"/>
            <person name="Kiyatake I"/>
            <person name="Matsumoto R"/>
            <person name="Murakumo K"/>
            <person name="Nishida K"/>
            <person name="Terakita A"/>
            <person name="Kuratani S"/>
            <person name="Sato K"/>
            <person name="Hyodo S Kuraku.S."/>
        </authorList>
    </citation>
    <scope>NUCLEOTIDE SEQUENCE [LARGE SCALE GENOMIC DNA]</scope>
</reference>
<evidence type="ECO:0000313" key="2">
    <source>
        <dbReference type="EMBL" id="GCB81642.1"/>
    </source>
</evidence>
<evidence type="ECO:0000313" key="3">
    <source>
        <dbReference type="Proteomes" id="UP000288216"/>
    </source>
</evidence>
<dbReference type="EMBL" id="BFAA01020313">
    <property type="protein sequence ID" value="GCB81642.1"/>
    <property type="molecule type" value="Genomic_DNA"/>
</dbReference>